<accession>A0AA35RCY2</accession>
<keyword evidence="6" id="KW-1185">Reference proteome</keyword>
<dbReference type="AlphaFoldDB" id="A0AA35RCY2"/>
<keyword evidence="1" id="KW-0547">Nucleotide-binding</keyword>
<dbReference type="PANTHER" id="PTHR42855:SF2">
    <property type="entry name" value="DRUG RESISTANCE ABC TRANSPORTER,ATP-BINDING PROTEIN"/>
    <property type="match status" value="1"/>
</dbReference>
<organism evidence="5 6">
    <name type="scientific">Geodia barretti</name>
    <name type="common">Barrett's horny sponge</name>
    <dbReference type="NCBI Taxonomy" id="519541"/>
    <lineage>
        <taxon>Eukaryota</taxon>
        <taxon>Metazoa</taxon>
        <taxon>Porifera</taxon>
        <taxon>Demospongiae</taxon>
        <taxon>Heteroscleromorpha</taxon>
        <taxon>Tetractinellida</taxon>
        <taxon>Astrophorina</taxon>
        <taxon>Geodiidae</taxon>
        <taxon>Geodia</taxon>
    </lineage>
</organism>
<feature type="compositionally biased region" description="Low complexity" evidence="3">
    <location>
        <begin position="231"/>
        <end position="274"/>
    </location>
</feature>
<dbReference type="InterPro" id="IPR027417">
    <property type="entry name" value="P-loop_NTPase"/>
</dbReference>
<feature type="domain" description="ABC transporter" evidence="4">
    <location>
        <begin position="4"/>
        <end position="260"/>
    </location>
</feature>
<dbReference type="SUPFAM" id="SSF52540">
    <property type="entry name" value="P-loop containing nucleoside triphosphate hydrolases"/>
    <property type="match status" value="2"/>
</dbReference>
<evidence type="ECO:0000256" key="1">
    <source>
        <dbReference type="ARBA" id="ARBA00022741"/>
    </source>
</evidence>
<dbReference type="GO" id="GO:0005524">
    <property type="term" value="F:ATP binding"/>
    <property type="evidence" value="ECO:0007669"/>
    <property type="project" value="UniProtKB-KW"/>
</dbReference>
<dbReference type="Pfam" id="PF00005">
    <property type="entry name" value="ABC_tran"/>
    <property type="match status" value="2"/>
</dbReference>
<keyword evidence="2 5" id="KW-0067">ATP-binding</keyword>
<dbReference type="GO" id="GO:0016887">
    <property type="term" value="F:ATP hydrolysis activity"/>
    <property type="evidence" value="ECO:0007669"/>
    <property type="project" value="InterPro"/>
</dbReference>
<gene>
    <name evidence="5" type="ORF">GBAR_LOCUS5456</name>
</gene>
<dbReference type="PANTHER" id="PTHR42855">
    <property type="entry name" value="ABC TRANSPORTER ATP-BINDING SUBUNIT"/>
    <property type="match status" value="1"/>
</dbReference>
<dbReference type="InterPro" id="IPR051309">
    <property type="entry name" value="ABCF_ATPase"/>
</dbReference>
<dbReference type="Proteomes" id="UP001174909">
    <property type="component" value="Unassembled WGS sequence"/>
</dbReference>
<sequence>MPILTASNLALLFGEVEIFAGVDLQIDERDRIGIVGPNGAGKTSLIRILAGELEANAGTITWQRGVRIGYVPQTPNQAPDGTVHDEVMQAFTRLRQVEDELASSALDIQVAEGTARRDAERRYDALLREFEALGGYEYEHRMERVLDGVGLPEETRATPAADASGGERTRAALARALLSDPDFLILDEPTNYLDFHGLDWLEDFLSGFTGGFMVVYTTATSSTRWRTAYWKSTTASSSPSPATSPSTASSRKSSSDASSSSTSDSRSTSSAKSRLSADTRPDSGREKRVGAQLASNALSASTNHKPTTQSTSEASAHSVPARLERGSRTAIIGSNGIGKTTLIKTLLGETPPITGRASLGHNVEPGYYSQGSIDLPQRSSVMDALIDARNLRIPEARNYLARFLFRGDDVFKSTSALSGGERSRLALARLLITEPNMLILDEPTTH</sequence>
<dbReference type="FunFam" id="3.40.50.300:FF:000011">
    <property type="entry name" value="Putative ABC transporter ATP-binding component"/>
    <property type="match status" value="1"/>
</dbReference>
<feature type="region of interest" description="Disordered" evidence="3">
    <location>
        <begin position="231"/>
        <end position="327"/>
    </location>
</feature>
<evidence type="ECO:0000256" key="3">
    <source>
        <dbReference type="SAM" id="MobiDB-lite"/>
    </source>
</evidence>
<comment type="caution">
    <text evidence="5">The sequence shown here is derived from an EMBL/GenBank/DDBJ whole genome shotgun (WGS) entry which is preliminary data.</text>
</comment>
<dbReference type="InterPro" id="IPR003593">
    <property type="entry name" value="AAA+_ATPase"/>
</dbReference>
<reference evidence="5" key="1">
    <citation type="submission" date="2023-03" db="EMBL/GenBank/DDBJ databases">
        <authorList>
            <person name="Steffen K."/>
            <person name="Cardenas P."/>
        </authorList>
    </citation>
    <scope>NUCLEOTIDE SEQUENCE</scope>
</reference>
<protein>
    <submittedName>
        <fullName evidence="5">ATP-binding protein YdiF</fullName>
    </submittedName>
</protein>
<evidence type="ECO:0000259" key="4">
    <source>
        <dbReference type="PROSITE" id="PS50893"/>
    </source>
</evidence>
<feature type="compositionally biased region" description="Basic and acidic residues" evidence="3">
    <location>
        <begin position="275"/>
        <end position="289"/>
    </location>
</feature>
<name>A0AA35RCY2_GEOBA</name>
<evidence type="ECO:0000256" key="2">
    <source>
        <dbReference type="ARBA" id="ARBA00022840"/>
    </source>
</evidence>
<dbReference type="PROSITE" id="PS50893">
    <property type="entry name" value="ABC_TRANSPORTER_2"/>
    <property type="match status" value="1"/>
</dbReference>
<dbReference type="CDD" id="cd03221">
    <property type="entry name" value="ABCF_EF-3"/>
    <property type="match status" value="1"/>
</dbReference>
<feature type="compositionally biased region" description="Polar residues" evidence="3">
    <location>
        <begin position="293"/>
        <end position="315"/>
    </location>
</feature>
<dbReference type="InterPro" id="IPR003439">
    <property type="entry name" value="ABC_transporter-like_ATP-bd"/>
</dbReference>
<proteinExistence type="predicted"/>
<dbReference type="EMBL" id="CASHTH010000800">
    <property type="protein sequence ID" value="CAI8007877.1"/>
    <property type="molecule type" value="Genomic_DNA"/>
</dbReference>
<evidence type="ECO:0000313" key="6">
    <source>
        <dbReference type="Proteomes" id="UP001174909"/>
    </source>
</evidence>
<dbReference type="SMART" id="SM00382">
    <property type="entry name" value="AAA"/>
    <property type="match status" value="2"/>
</dbReference>
<evidence type="ECO:0000313" key="5">
    <source>
        <dbReference type="EMBL" id="CAI8007877.1"/>
    </source>
</evidence>
<dbReference type="Gene3D" id="3.40.50.300">
    <property type="entry name" value="P-loop containing nucleotide triphosphate hydrolases"/>
    <property type="match status" value="2"/>
</dbReference>